<dbReference type="PANTHER" id="PTHR30329">
    <property type="entry name" value="STATOR ELEMENT OF FLAGELLAR MOTOR COMPLEX"/>
    <property type="match status" value="1"/>
</dbReference>
<keyword evidence="3" id="KW-0998">Cell outer membrane</keyword>
<dbReference type="SUPFAM" id="SSF82171">
    <property type="entry name" value="DPP6 N-terminal domain-like"/>
    <property type="match status" value="2"/>
</dbReference>
<dbReference type="Gene3D" id="1.25.40.10">
    <property type="entry name" value="Tetratricopeptide repeat domain"/>
    <property type="match status" value="1"/>
</dbReference>
<dbReference type="Proteomes" id="UP001348817">
    <property type="component" value="Chromosome"/>
</dbReference>
<dbReference type="GO" id="GO:0009279">
    <property type="term" value="C:cell outer membrane"/>
    <property type="evidence" value="ECO:0007669"/>
    <property type="project" value="UniProtKB-SubCell"/>
</dbReference>
<dbReference type="Pfam" id="PF00691">
    <property type="entry name" value="OmpA"/>
    <property type="match status" value="1"/>
</dbReference>
<feature type="coiled-coil region" evidence="6">
    <location>
        <begin position="16"/>
        <end position="48"/>
    </location>
</feature>
<dbReference type="Gene3D" id="3.30.1330.60">
    <property type="entry name" value="OmpA-like domain"/>
    <property type="match status" value="1"/>
</dbReference>
<keyword evidence="7" id="KW-0732">Signal</keyword>
<dbReference type="Gene3D" id="2.120.10.30">
    <property type="entry name" value="TolB, C-terminal domain"/>
    <property type="match status" value="1"/>
</dbReference>
<dbReference type="CDD" id="cd07185">
    <property type="entry name" value="OmpA_C-like"/>
    <property type="match status" value="1"/>
</dbReference>
<dbReference type="InterPro" id="IPR036737">
    <property type="entry name" value="OmpA-like_sf"/>
</dbReference>
<dbReference type="InterPro" id="IPR050330">
    <property type="entry name" value="Bact_OuterMem_StrucFunc"/>
</dbReference>
<dbReference type="InterPro" id="IPR006664">
    <property type="entry name" value="OMP_bac"/>
</dbReference>
<dbReference type="KEGG" id="fax:FUAX_35820"/>
<comment type="subcellular location">
    <subcellularLocation>
        <location evidence="1">Cell outer membrane</location>
    </subcellularLocation>
</comment>
<feature type="chain" id="PRO_5043986768" description="OmpA-like domain-containing protein" evidence="7">
    <location>
        <begin position="22"/>
        <end position="693"/>
    </location>
</feature>
<feature type="repeat" description="TPR" evidence="4">
    <location>
        <begin position="70"/>
        <end position="103"/>
    </location>
</feature>
<name>A0AAU9CP52_9BACT</name>
<dbReference type="PROSITE" id="PS01068">
    <property type="entry name" value="OMPA_1"/>
    <property type="match status" value="1"/>
</dbReference>
<dbReference type="Pfam" id="PF07676">
    <property type="entry name" value="PD40"/>
    <property type="match status" value="2"/>
</dbReference>
<gene>
    <name evidence="9" type="ORF">FUAX_35820</name>
</gene>
<evidence type="ECO:0000256" key="4">
    <source>
        <dbReference type="PROSITE-ProRule" id="PRU00339"/>
    </source>
</evidence>
<dbReference type="PROSITE" id="PS50005">
    <property type="entry name" value="TPR"/>
    <property type="match status" value="1"/>
</dbReference>
<dbReference type="InterPro" id="IPR019734">
    <property type="entry name" value="TPR_rpt"/>
</dbReference>
<dbReference type="InterPro" id="IPR006665">
    <property type="entry name" value="OmpA-like"/>
</dbReference>
<dbReference type="PANTHER" id="PTHR30329:SF21">
    <property type="entry name" value="LIPOPROTEIN YIAD-RELATED"/>
    <property type="match status" value="1"/>
</dbReference>
<protein>
    <recommendedName>
        <fullName evidence="8">OmpA-like domain-containing protein</fullName>
    </recommendedName>
</protein>
<evidence type="ECO:0000313" key="9">
    <source>
        <dbReference type="EMBL" id="BDD11150.1"/>
    </source>
</evidence>
<dbReference type="InterPro" id="IPR011659">
    <property type="entry name" value="WD40"/>
</dbReference>
<dbReference type="PRINTS" id="PR01021">
    <property type="entry name" value="OMPADOMAIN"/>
</dbReference>
<dbReference type="CDD" id="cd15482">
    <property type="entry name" value="Sialidase_non-viral"/>
    <property type="match status" value="1"/>
</dbReference>
<keyword evidence="6" id="KW-0175">Coiled coil</keyword>
<dbReference type="InterPro" id="IPR006690">
    <property type="entry name" value="OMPA-like_CS"/>
</dbReference>
<evidence type="ECO:0000256" key="2">
    <source>
        <dbReference type="ARBA" id="ARBA00023136"/>
    </source>
</evidence>
<dbReference type="AlphaFoldDB" id="A0AAU9CP52"/>
<evidence type="ECO:0000256" key="7">
    <source>
        <dbReference type="SAM" id="SignalP"/>
    </source>
</evidence>
<feature type="signal peptide" evidence="7">
    <location>
        <begin position="1"/>
        <end position="21"/>
    </location>
</feature>
<dbReference type="InterPro" id="IPR011042">
    <property type="entry name" value="6-blade_b-propeller_TolB-like"/>
</dbReference>
<evidence type="ECO:0000256" key="1">
    <source>
        <dbReference type="ARBA" id="ARBA00004442"/>
    </source>
</evidence>
<keyword evidence="10" id="KW-1185">Reference proteome</keyword>
<feature type="domain" description="OmpA-like" evidence="8">
    <location>
        <begin position="572"/>
        <end position="690"/>
    </location>
</feature>
<dbReference type="SUPFAM" id="SSF103088">
    <property type="entry name" value="OmpA-like"/>
    <property type="match status" value="1"/>
</dbReference>
<proteinExistence type="predicted"/>
<dbReference type="EMBL" id="AP025314">
    <property type="protein sequence ID" value="BDD11150.1"/>
    <property type="molecule type" value="Genomic_DNA"/>
</dbReference>
<evidence type="ECO:0000259" key="8">
    <source>
        <dbReference type="PROSITE" id="PS51123"/>
    </source>
</evidence>
<evidence type="ECO:0000256" key="3">
    <source>
        <dbReference type="ARBA" id="ARBA00023237"/>
    </source>
</evidence>
<reference evidence="9 10" key="1">
    <citation type="submission" date="2021-12" db="EMBL/GenBank/DDBJ databases">
        <title>Genome sequencing of bacteria with rrn-lacking chromosome and rrn-plasmid.</title>
        <authorList>
            <person name="Anda M."/>
            <person name="Iwasaki W."/>
        </authorList>
    </citation>
    <scope>NUCLEOTIDE SEQUENCE [LARGE SCALE GENOMIC DNA]</scope>
    <source>
        <strain evidence="9 10">DSM 100852</strain>
    </source>
</reference>
<keyword evidence="2 5" id="KW-0472">Membrane</keyword>
<sequence>MRTRLLVFLWALLGFAVQLKAQNQDDEREQAKKEAEAIIQMAKEIMEETRVLTVHRELFEQAAQVDPENIEANFMAGDLYLQTVNKHNAVDYLLKVYKLDPNYRFDLLYKIGQAYHFGYDFENAEKYFLKYKKLVERDVNYRGRDRVLVEEVNRRLKECRAAMRYRANPANFKIVNMGPMINSEWPDYAPVFNADETMMVFTSRRLDGNINEDVDEDNFYFEDIFISEKKDGKWQIAKNIGITINTRSHDSNLTLSPDGKILFLYKFMGDNGDIYYSDRKDDGTWTEPKPLPGRVNSSYTESSVSLSPDGKTLYFASDRPVGLGGRDIYKATKNRKGEWEKVENLGESINTEFDEDSPFIDYDGKTLYFSSRGLDGMGGYDIYRSVKKRKGWSEPENLGYPINTPDNDSFFVSTKDSNRGYYSSVREDGYGYEDLYMVALPDFVEEPTDIEKKGVEEVATTLDAEDPEEQEGVTPEEVPAQRPVKLVVQIESSESGEALDADLSVVDQSSGEKFLFSRSGGNYELTLLPDSPMNVEVNAQRKGFAYGRIMVELPAAGQDPVEIRKTIYLKRLEMGTRKVLRNVYFESNSSVLRRDSDPELNQLLAMLKSNASVSVEISGHTDRLGSKILNQRLSEKRAKSVVNYLIKKGISDSRLKAVGYGETRPLASNDDEKEGRELNRRVEFKVIKANPAL</sequence>
<organism evidence="9 10">
    <name type="scientific">Fulvitalea axinellae</name>
    <dbReference type="NCBI Taxonomy" id="1182444"/>
    <lineage>
        <taxon>Bacteria</taxon>
        <taxon>Pseudomonadati</taxon>
        <taxon>Bacteroidota</taxon>
        <taxon>Cytophagia</taxon>
        <taxon>Cytophagales</taxon>
        <taxon>Persicobacteraceae</taxon>
        <taxon>Fulvitalea</taxon>
    </lineage>
</organism>
<dbReference type="RefSeq" id="WP_338392664.1">
    <property type="nucleotide sequence ID" value="NZ_AP025314.1"/>
</dbReference>
<dbReference type="SUPFAM" id="SSF48452">
    <property type="entry name" value="TPR-like"/>
    <property type="match status" value="1"/>
</dbReference>
<keyword evidence="4" id="KW-0802">TPR repeat</keyword>
<evidence type="ECO:0000313" key="10">
    <source>
        <dbReference type="Proteomes" id="UP001348817"/>
    </source>
</evidence>
<dbReference type="PROSITE" id="PS51123">
    <property type="entry name" value="OMPA_2"/>
    <property type="match status" value="1"/>
</dbReference>
<accession>A0AAU9CP52</accession>
<dbReference type="InterPro" id="IPR011990">
    <property type="entry name" value="TPR-like_helical_dom_sf"/>
</dbReference>
<evidence type="ECO:0000256" key="6">
    <source>
        <dbReference type="SAM" id="Coils"/>
    </source>
</evidence>
<evidence type="ECO:0000256" key="5">
    <source>
        <dbReference type="PROSITE-ProRule" id="PRU00473"/>
    </source>
</evidence>